<evidence type="ECO:0000256" key="3">
    <source>
        <dbReference type="ARBA" id="ARBA00022833"/>
    </source>
</evidence>
<dbReference type="Proteomes" id="UP000887540">
    <property type="component" value="Unplaced"/>
</dbReference>
<dbReference type="PROSITE" id="PS50950">
    <property type="entry name" value="ZF_THAP"/>
    <property type="match status" value="1"/>
</dbReference>
<feature type="domain" description="THAP-type" evidence="7">
    <location>
        <begin position="1649"/>
        <end position="1726"/>
    </location>
</feature>
<feature type="compositionally biased region" description="Polar residues" evidence="6">
    <location>
        <begin position="40"/>
        <end position="49"/>
    </location>
</feature>
<feature type="compositionally biased region" description="Basic and acidic residues" evidence="6">
    <location>
        <begin position="326"/>
        <end position="426"/>
    </location>
</feature>
<keyword evidence="4 5" id="KW-0238">DNA-binding</keyword>
<evidence type="ECO:0000313" key="9">
    <source>
        <dbReference type="WBParaSite" id="ACRNAN_scaffold45.g27357.t1"/>
    </source>
</evidence>
<feature type="compositionally biased region" description="Basic and acidic residues" evidence="6">
    <location>
        <begin position="127"/>
        <end position="174"/>
    </location>
</feature>
<evidence type="ECO:0000256" key="5">
    <source>
        <dbReference type="PROSITE-ProRule" id="PRU00309"/>
    </source>
</evidence>
<keyword evidence="2 5" id="KW-0863">Zinc-finger</keyword>
<feature type="compositionally biased region" description="Basic and acidic residues" evidence="6">
    <location>
        <begin position="295"/>
        <end position="307"/>
    </location>
</feature>
<evidence type="ECO:0000259" key="7">
    <source>
        <dbReference type="PROSITE" id="PS50950"/>
    </source>
</evidence>
<feature type="region of interest" description="Disordered" evidence="6">
    <location>
        <begin position="764"/>
        <end position="819"/>
    </location>
</feature>
<feature type="compositionally biased region" description="Polar residues" evidence="6">
    <location>
        <begin position="311"/>
        <end position="325"/>
    </location>
</feature>
<feature type="compositionally biased region" description="Basic and acidic residues" evidence="6">
    <location>
        <begin position="52"/>
        <end position="68"/>
    </location>
</feature>
<feature type="region of interest" description="Disordered" evidence="6">
    <location>
        <begin position="1279"/>
        <end position="1357"/>
    </location>
</feature>
<feature type="compositionally biased region" description="Low complexity" evidence="6">
    <location>
        <begin position="1591"/>
        <end position="1604"/>
    </location>
</feature>
<evidence type="ECO:0000313" key="8">
    <source>
        <dbReference type="Proteomes" id="UP000887540"/>
    </source>
</evidence>
<feature type="compositionally biased region" description="Basic and acidic residues" evidence="6">
    <location>
        <begin position="452"/>
        <end position="489"/>
    </location>
</feature>
<dbReference type="GO" id="GO:0008270">
    <property type="term" value="F:zinc ion binding"/>
    <property type="evidence" value="ECO:0007669"/>
    <property type="project" value="UniProtKB-KW"/>
</dbReference>
<feature type="compositionally biased region" description="Polar residues" evidence="6">
    <location>
        <begin position="108"/>
        <end position="126"/>
    </location>
</feature>
<evidence type="ECO:0000256" key="2">
    <source>
        <dbReference type="ARBA" id="ARBA00022771"/>
    </source>
</evidence>
<accession>A0A914DYK4</accession>
<feature type="region of interest" description="Disordered" evidence="6">
    <location>
        <begin position="1764"/>
        <end position="1787"/>
    </location>
</feature>
<feature type="region of interest" description="Disordered" evidence="6">
    <location>
        <begin position="640"/>
        <end position="708"/>
    </location>
</feature>
<feature type="compositionally biased region" description="Basic and acidic residues" evidence="6">
    <location>
        <begin position="652"/>
        <end position="662"/>
    </location>
</feature>
<feature type="compositionally biased region" description="Basic and acidic residues" evidence="6">
    <location>
        <begin position="196"/>
        <end position="236"/>
    </location>
</feature>
<feature type="compositionally biased region" description="Basic and acidic residues" evidence="6">
    <location>
        <begin position="255"/>
        <end position="287"/>
    </location>
</feature>
<keyword evidence="8" id="KW-1185">Reference proteome</keyword>
<evidence type="ECO:0000256" key="1">
    <source>
        <dbReference type="ARBA" id="ARBA00022723"/>
    </source>
</evidence>
<reference evidence="9" key="1">
    <citation type="submission" date="2022-11" db="UniProtKB">
        <authorList>
            <consortium name="WormBaseParasite"/>
        </authorList>
    </citation>
    <scope>IDENTIFICATION</scope>
</reference>
<keyword evidence="1" id="KW-0479">Metal-binding</keyword>
<dbReference type="WBParaSite" id="ACRNAN_scaffold45.g27357.t1">
    <property type="protein sequence ID" value="ACRNAN_scaffold45.g27357.t1"/>
    <property type="gene ID" value="ACRNAN_scaffold45.g27357"/>
</dbReference>
<feature type="compositionally biased region" description="Basic and acidic residues" evidence="6">
    <location>
        <begin position="1169"/>
        <end position="1191"/>
    </location>
</feature>
<feature type="compositionally biased region" description="Polar residues" evidence="6">
    <location>
        <begin position="766"/>
        <end position="783"/>
    </location>
</feature>
<evidence type="ECO:0000256" key="6">
    <source>
        <dbReference type="SAM" id="MobiDB-lite"/>
    </source>
</evidence>
<protein>
    <submittedName>
        <fullName evidence="9">THAP-type domain-containing protein</fullName>
    </submittedName>
</protein>
<keyword evidence="3" id="KW-0862">Zinc</keyword>
<sequence>MEEELPETPPSPSADKSFFGTSEELRLLPSSNMKERSHNFTDVSSIQLPSSKDNDNKKNDSKDEESSAKNHHLPKNPFLNQFKFLVKQQHILDNKPDEVKQEPHTQSKQEPQPQGSNSQEHFSSSASKEKARVQREDDITKKDFLRRTSSHEDKRRSPLESKKESRRESDDGRHSRNSTNWSKNELVENRSSSIERSTKLYDSRNEKIQKEVEKRRSRQEVDRTRRSRSPKQEIGRTRRSTSPRQSVVARRSQSPKKETDRTRRSRSPRQEVDRIRRSRSPRQESGRTRSSHSPRITEKTKSKEKVKTPPIENQNVNKNKGTSKQEQLHHLDKILLKDRQDPLKRSKQEKLSPRDKHQKEDVHNKNQESKKLDRQGNRSEKKEEKSPKDDIIPKRHIEGRNFNEKRDQSIDKDKRRNREMDDERKRPQSSKIASRRSDPGYQTSQGSAKYRIASERRTEPEVIRKSLRQNQEKEPKNSNSDYKFRERRSINYNEEDDPQLYNRLRNSTSTQPIHFVPMNTPGTPIARVDLTKTASTSTQQNTERAVVFRENVPKKIKHMISVTDFAKAPHKFIGNFDPAIPPPRHTVAIPGRDDYKKIPQLIEGIDDESQIKTSSPEANKTQEMESINMKEIERILQQVQEATGQEATGQESSRKLNQKETPEDSPGITTPNFEEFEEMTAGNESNKEDDKIQVEDKKKSGLEVDEKTKRSGIFSSAIKKVEEGDATTNIFSPLEKKNLENVQKDVEMPQERDLDESLEEIDSWQEGESTQVQTTSPRISTTDVQKRQYRRLRTPPKEPATPEAKEGEKIQDPTNKNTLKTAENLAEESLKEKQEIMDIKNEQKFQQDEDMAEIEKEYAKYLENTADTTTSSIEVEKFKNVQELDKPIPTSSKTASEKSPIETSEAEKNLRGYITRRSFLEKDYLTMLDTEVKDEEILIFYKGIPNEEMQRRADKIGLQLTLEQIDKWNVNDLNDFYRQENLTDLQKDLAKAIYKRLYERRRKNCVITESFDSASSASKTSEEELNEEEEEILNFYKGITNEEMQRRANKVGLELTVDQIDNWDADDLANFCITNEEMQRRANKVGLELTVDQIDNWDADDLANFCTQENLKKLQKEMAKTIYRRLCERRRKNRKFTENPNTSSTNSKASEEPEEEPQPPKVQEAKPQTPKDHPSPHDQEEQKQFTEFSESHDHLCSSQKTLFDSNIPPEVILPRVITEEEMQIRAMKVGLPFTVKEMQEMSTEEYIKFRSMPDVSEIQKYVLKAIRYRYMDRQRKEKYRKQEHEGKFKEMPEQVLEKSEKMSEKYKKQEREGELKEISDQVSEKSKKGAEEQEEVKFGLESEENSLEKEEVKKDDEAEIDDDITKFPKGITNDEINRRSKQIGLKFTVEEIGKMTIQNINAFCMSEDATKLQEKMLKTIYRRLAQKRYYNQQKAIRQIASTSRSFIESEGDAEIQNRPPFSSRERSVAEVLDEAQENTTPNLPTAEEIKMKEYVKIPQKMTDDELQIIAQRIGLPFTLQEINEMSNEEIKKFRSRPEVTELQKILLMKIKKRFYDRFYKRPSKEKSGKSQKDVDEENENLMIDVSMRSETSQLSQPTTQTSTPHGSEPNSDFLLGFEEEDGTDMDDTKAVKSDTPQKPAKKRMGYTPIQYTCIKCKKRDKDIYMPTMPLEMERRAQWIKLLNLPEKYLYFRMRYPVCLDHFTQEDVKKLPNGNVRLFTNALPKDYRNVEENSQNLNEQGTENEELWTERILKNVYRKRPSIVGETEDEVNKPKKKSKKDALDENVGKADTNKEIRIPDRRYINGTWCCHDKNKQMLYNVDDKWVPVPDEISLDFKLKWNKAPSAKLLPNGSWGISGEIFDGVRKVFNEYLYEWVSIETETTN</sequence>
<feature type="compositionally biased region" description="Basic and acidic residues" evidence="6">
    <location>
        <begin position="685"/>
        <end position="708"/>
    </location>
</feature>
<proteinExistence type="predicted"/>
<evidence type="ECO:0000256" key="4">
    <source>
        <dbReference type="ARBA" id="ARBA00023125"/>
    </source>
</evidence>
<feature type="compositionally biased region" description="Basic and acidic residues" evidence="6">
    <location>
        <begin position="1279"/>
        <end position="1356"/>
    </location>
</feature>
<dbReference type="GO" id="GO:0003677">
    <property type="term" value="F:DNA binding"/>
    <property type="evidence" value="ECO:0007669"/>
    <property type="project" value="UniProtKB-UniRule"/>
</dbReference>
<organism evidence="8 9">
    <name type="scientific">Acrobeloides nanus</name>
    <dbReference type="NCBI Taxonomy" id="290746"/>
    <lineage>
        <taxon>Eukaryota</taxon>
        <taxon>Metazoa</taxon>
        <taxon>Ecdysozoa</taxon>
        <taxon>Nematoda</taxon>
        <taxon>Chromadorea</taxon>
        <taxon>Rhabditida</taxon>
        <taxon>Tylenchina</taxon>
        <taxon>Cephalobomorpha</taxon>
        <taxon>Cephaloboidea</taxon>
        <taxon>Cephalobidae</taxon>
        <taxon>Acrobeloides</taxon>
    </lineage>
</organism>
<name>A0A914DYK4_9BILA</name>
<feature type="region of interest" description="Disordered" evidence="6">
    <location>
        <begin position="1588"/>
        <end position="1642"/>
    </location>
</feature>
<dbReference type="SUPFAM" id="SSF57716">
    <property type="entry name" value="Glucocorticoid receptor-like (DNA-binding domain)"/>
    <property type="match status" value="1"/>
</dbReference>
<feature type="compositionally biased region" description="Basic and acidic residues" evidence="6">
    <location>
        <begin position="90"/>
        <end position="107"/>
    </location>
</feature>
<dbReference type="InterPro" id="IPR006612">
    <property type="entry name" value="THAP_Znf"/>
</dbReference>
<feature type="compositionally biased region" description="Polar residues" evidence="6">
    <location>
        <begin position="640"/>
        <end position="651"/>
    </location>
</feature>
<feature type="region of interest" description="Disordered" evidence="6">
    <location>
        <begin position="1"/>
        <end position="497"/>
    </location>
</feature>
<feature type="compositionally biased region" description="Polar residues" evidence="6">
    <location>
        <begin position="177"/>
        <end position="195"/>
    </location>
</feature>
<feature type="region of interest" description="Disordered" evidence="6">
    <location>
        <begin position="1133"/>
        <end position="1191"/>
    </location>
</feature>